<dbReference type="GO" id="GO:0030488">
    <property type="term" value="P:tRNA methylation"/>
    <property type="evidence" value="ECO:0007669"/>
    <property type="project" value="TreeGrafter"/>
</dbReference>
<proteinExistence type="predicted"/>
<evidence type="ECO:0000313" key="3">
    <source>
        <dbReference type="Proteomes" id="UP000179003"/>
    </source>
</evidence>
<dbReference type="InterPro" id="IPR000241">
    <property type="entry name" value="RlmKL-like_Mtase"/>
</dbReference>
<name>A0A1F5EH52_9BACT</name>
<dbReference type="Proteomes" id="UP000179003">
    <property type="component" value="Unassembled WGS sequence"/>
</dbReference>
<accession>A0A1F5EH52</accession>
<gene>
    <name evidence="2" type="ORF">A2442_01405</name>
</gene>
<dbReference type="PANTHER" id="PTHR14911">
    <property type="entry name" value="THUMP DOMAIN-CONTAINING"/>
    <property type="match status" value="1"/>
</dbReference>
<dbReference type="Gene3D" id="3.40.50.150">
    <property type="entry name" value="Vaccinia Virus protein VP39"/>
    <property type="match status" value="1"/>
</dbReference>
<organism evidence="2 3">
    <name type="scientific">Candidatus Campbellbacteria bacterium RIFOXYC2_FULL_35_25</name>
    <dbReference type="NCBI Taxonomy" id="1797582"/>
    <lineage>
        <taxon>Bacteria</taxon>
        <taxon>Candidatus Campbelliibacteriota</taxon>
    </lineage>
</organism>
<protein>
    <recommendedName>
        <fullName evidence="1">Ribosomal RNA large subunit methyltransferase K/L-like methyltransferase domain-containing protein</fullName>
    </recommendedName>
</protein>
<dbReference type="GO" id="GO:0016423">
    <property type="term" value="F:tRNA (guanine) methyltransferase activity"/>
    <property type="evidence" value="ECO:0007669"/>
    <property type="project" value="TreeGrafter"/>
</dbReference>
<evidence type="ECO:0000313" key="2">
    <source>
        <dbReference type="EMBL" id="OGD66762.1"/>
    </source>
</evidence>
<comment type="caution">
    <text evidence="2">The sequence shown here is derived from an EMBL/GenBank/DDBJ whole genome shotgun (WGS) entry which is preliminary data.</text>
</comment>
<dbReference type="Pfam" id="PF01170">
    <property type="entry name" value="UPF0020"/>
    <property type="match status" value="1"/>
</dbReference>
<sequence>MNKNNFKIKLSFVKGLNKIVVKEVKEKTSYKILEQGVDFVYLNFDKNFGKLFVLKSIGSVSIVLNDLLYNPAYLSKHKSILKEVIDEIINKKIDKFSTFKVSCAGLDSPEVKSISKYIGDEFKLKENVEADLKINIAKVNDLWEVSVQATRRPLSFRSYKIVNMSGAMDPTIAYALNEYCNVKKKKTYLNAFSGSATLLIEAGLSSQDLETLVGFDNDKSHLTLAYQNIKQAGLIRRIKLLEHDIYEQPKIGKFDVIVADLPFGMVISKNEDLEKMYTAFVNFAENSLEEKGVLGVYTNEYRLFKEVLDLSKWKIIEEVDLKLPTNVNSYLYPKIFVCKKI</sequence>
<dbReference type="STRING" id="1797582.A2442_01405"/>
<evidence type="ECO:0000259" key="1">
    <source>
        <dbReference type="Pfam" id="PF01170"/>
    </source>
</evidence>
<dbReference type="EMBL" id="MFAE01000014">
    <property type="protein sequence ID" value="OGD66762.1"/>
    <property type="molecule type" value="Genomic_DNA"/>
</dbReference>
<reference evidence="2 3" key="1">
    <citation type="journal article" date="2016" name="Nat. Commun.">
        <title>Thousands of microbial genomes shed light on interconnected biogeochemical processes in an aquifer system.</title>
        <authorList>
            <person name="Anantharaman K."/>
            <person name="Brown C.T."/>
            <person name="Hug L.A."/>
            <person name="Sharon I."/>
            <person name="Castelle C.J."/>
            <person name="Probst A.J."/>
            <person name="Thomas B.C."/>
            <person name="Singh A."/>
            <person name="Wilkins M.J."/>
            <person name="Karaoz U."/>
            <person name="Brodie E.L."/>
            <person name="Williams K.H."/>
            <person name="Hubbard S.S."/>
            <person name="Banfield J.F."/>
        </authorList>
    </citation>
    <scope>NUCLEOTIDE SEQUENCE [LARGE SCALE GENOMIC DNA]</scope>
</reference>
<dbReference type="AlphaFoldDB" id="A0A1F5EH52"/>
<dbReference type="PANTHER" id="PTHR14911:SF13">
    <property type="entry name" value="TRNA (GUANINE(6)-N2)-METHYLTRANSFERASE THUMP3"/>
    <property type="match status" value="1"/>
</dbReference>
<dbReference type="SUPFAM" id="SSF53335">
    <property type="entry name" value="S-adenosyl-L-methionine-dependent methyltransferases"/>
    <property type="match status" value="1"/>
</dbReference>
<feature type="domain" description="Ribosomal RNA large subunit methyltransferase K/L-like methyltransferase" evidence="1">
    <location>
        <begin position="157"/>
        <end position="323"/>
    </location>
</feature>
<dbReference type="InterPro" id="IPR029063">
    <property type="entry name" value="SAM-dependent_MTases_sf"/>
</dbReference>